<organism evidence="3 4">
    <name type="scientific">Candidatus Thalassospirochaeta sargassi</name>
    <dbReference type="NCBI Taxonomy" id="3119039"/>
    <lineage>
        <taxon>Bacteria</taxon>
        <taxon>Pseudomonadati</taxon>
        <taxon>Spirochaetota</taxon>
        <taxon>Spirochaetia</taxon>
        <taxon>Spirochaetales</taxon>
        <taxon>Spirochaetaceae</taxon>
        <taxon>Candidatus Thalassospirochaeta</taxon>
    </lineage>
</organism>
<reference evidence="3 4" key="1">
    <citation type="submission" date="2022-12" db="EMBL/GenBank/DDBJ databases">
        <title>Metagenome assembled genome from gulf of manar.</title>
        <authorList>
            <person name="Kohli P."/>
            <person name="Pk S."/>
            <person name="Venkata Ramana C."/>
            <person name="Sasikala C."/>
        </authorList>
    </citation>
    <scope>NUCLEOTIDE SEQUENCE [LARGE SCALE GENOMIC DNA]</scope>
    <source>
        <strain evidence="3">JB008</strain>
    </source>
</reference>
<dbReference type="EMBL" id="JAQQAL010000011">
    <property type="protein sequence ID" value="MDC7226296.1"/>
    <property type="molecule type" value="Genomic_DNA"/>
</dbReference>
<dbReference type="FunFam" id="3.40.50.720:FF:000084">
    <property type="entry name" value="Short-chain dehydrogenase reductase"/>
    <property type="match status" value="1"/>
</dbReference>
<gene>
    <name evidence="3" type="ORF">PQJ61_05990</name>
</gene>
<evidence type="ECO:0000256" key="1">
    <source>
        <dbReference type="ARBA" id="ARBA00006484"/>
    </source>
</evidence>
<comment type="similarity">
    <text evidence="1 2">Belongs to the short-chain dehydrogenases/reductases (SDR) family.</text>
</comment>
<dbReference type="PROSITE" id="PS00061">
    <property type="entry name" value="ADH_SHORT"/>
    <property type="match status" value="1"/>
</dbReference>
<dbReference type="InterPro" id="IPR018247">
    <property type="entry name" value="EF_Hand_1_Ca_BS"/>
</dbReference>
<dbReference type="InterPro" id="IPR002347">
    <property type="entry name" value="SDR_fam"/>
</dbReference>
<evidence type="ECO:0000313" key="3">
    <source>
        <dbReference type="EMBL" id="MDC7226296.1"/>
    </source>
</evidence>
<dbReference type="Gene3D" id="3.40.50.720">
    <property type="entry name" value="NAD(P)-binding Rossmann-like Domain"/>
    <property type="match status" value="1"/>
</dbReference>
<dbReference type="PANTHER" id="PTHR42879">
    <property type="entry name" value="3-OXOACYL-(ACYL-CARRIER-PROTEIN) REDUCTASE"/>
    <property type="match status" value="1"/>
</dbReference>
<dbReference type="PANTHER" id="PTHR42879:SF2">
    <property type="entry name" value="3-OXOACYL-[ACYL-CARRIER-PROTEIN] REDUCTASE FABG"/>
    <property type="match status" value="1"/>
</dbReference>
<name>A0AAJ1IHG2_9SPIO</name>
<dbReference type="InterPro" id="IPR050259">
    <property type="entry name" value="SDR"/>
</dbReference>
<dbReference type="InterPro" id="IPR036291">
    <property type="entry name" value="NAD(P)-bd_dom_sf"/>
</dbReference>
<dbReference type="Pfam" id="PF00106">
    <property type="entry name" value="adh_short"/>
    <property type="match status" value="1"/>
</dbReference>
<dbReference type="AlphaFoldDB" id="A0AAJ1IHG2"/>
<protein>
    <submittedName>
        <fullName evidence="3">SDR family NAD(P)-dependent oxidoreductase</fullName>
    </submittedName>
</protein>
<dbReference type="PRINTS" id="PR00080">
    <property type="entry name" value="SDRFAMILY"/>
</dbReference>
<dbReference type="InterPro" id="IPR020904">
    <property type="entry name" value="Sc_DH/Rdtase_CS"/>
</dbReference>
<evidence type="ECO:0000256" key="2">
    <source>
        <dbReference type="RuleBase" id="RU000363"/>
    </source>
</evidence>
<sequence>MVERKVAFITGASRGIGRAVAVAAASMDYDFFLTGRNESALEETVKVVRKAAAKAANDNDKSRFGCGEGPLIVLHTEDLSCPEAAERLFEAFSRSFDRLDLLVNNAGIVGAKPVGDYSPDDWEHIMNINARAPFFLMQYSIPLLKKADPGFIINIGSVVAHKGYENQALYSASKHALLGYTKATAREFKETNIRIHAINPGGVNTDLVKSVRPDIDTTDMISPEEIAETVKFLLRMKGNAMIDEISVRRRTKKPWD</sequence>
<dbReference type="PRINTS" id="PR00081">
    <property type="entry name" value="GDHRDH"/>
</dbReference>
<comment type="caution">
    <text evidence="3">The sequence shown here is derived from an EMBL/GenBank/DDBJ whole genome shotgun (WGS) entry which is preliminary data.</text>
</comment>
<dbReference type="GO" id="GO:0032787">
    <property type="term" value="P:monocarboxylic acid metabolic process"/>
    <property type="evidence" value="ECO:0007669"/>
    <property type="project" value="UniProtKB-ARBA"/>
</dbReference>
<dbReference type="Proteomes" id="UP001221217">
    <property type="component" value="Unassembled WGS sequence"/>
</dbReference>
<proteinExistence type="inferred from homology"/>
<dbReference type="SUPFAM" id="SSF51735">
    <property type="entry name" value="NAD(P)-binding Rossmann-fold domains"/>
    <property type="match status" value="1"/>
</dbReference>
<accession>A0AAJ1IHG2</accession>
<evidence type="ECO:0000313" key="4">
    <source>
        <dbReference type="Proteomes" id="UP001221217"/>
    </source>
</evidence>
<dbReference type="PROSITE" id="PS00018">
    <property type="entry name" value="EF_HAND_1"/>
    <property type="match status" value="1"/>
</dbReference>
<dbReference type="CDD" id="cd05233">
    <property type="entry name" value="SDR_c"/>
    <property type="match status" value="1"/>
</dbReference>